<evidence type="ECO:0000313" key="2">
    <source>
        <dbReference type="EMBL" id="KGB38273.1"/>
    </source>
</evidence>
<dbReference type="STRING" id="6185.A0A095C7Z4"/>
<feature type="compositionally biased region" description="Low complexity" evidence="1">
    <location>
        <begin position="213"/>
        <end position="228"/>
    </location>
</feature>
<reference evidence="2" key="1">
    <citation type="journal article" date="2012" name="Nat. Genet.">
        <title>Whole-genome sequence of Schistosoma haematobium.</title>
        <authorList>
            <person name="Young N.D."/>
            <person name="Jex A.R."/>
            <person name="Li B."/>
            <person name="Liu S."/>
            <person name="Yang L."/>
            <person name="Xiong Z."/>
            <person name="Li Y."/>
            <person name="Cantacessi C."/>
            <person name="Hall R.S."/>
            <person name="Xu X."/>
            <person name="Chen F."/>
            <person name="Wu X."/>
            <person name="Zerlotini A."/>
            <person name="Oliveira G."/>
            <person name="Hofmann A."/>
            <person name="Zhang G."/>
            <person name="Fang X."/>
            <person name="Kang Y."/>
            <person name="Campbell B.E."/>
            <person name="Loukas A."/>
            <person name="Ranganathan S."/>
            <person name="Rollinson D."/>
            <person name="Rinaldi G."/>
            <person name="Brindley P.J."/>
            <person name="Yang H."/>
            <person name="Wang J."/>
            <person name="Wang J."/>
            <person name="Gasser R.B."/>
        </authorList>
    </citation>
    <scope>NUCLEOTIDE SEQUENCE [LARGE SCALE GENOMIC DNA]</scope>
</reference>
<feature type="region of interest" description="Disordered" evidence="1">
    <location>
        <begin position="585"/>
        <end position="694"/>
    </location>
</feature>
<feature type="region of interest" description="Disordered" evidence="1">
    <location>
        <begin position="243"/>
        <end position="278"/>
    </location>
</feature>
<feature type="region of interest" description="Disordered" evidence="1">
    <location>
        <begin position="202"/>
        <end position="228"/>
    </location>
</feature>
<name>A0A095C7Z4_SCHHA</name>
<evidence type="ECO:0000256" key="1">
    <source>
        <dbReference type="SAM" id="MobiDB-lite"/>
    </source>
</evidence>
<organism evidence="2">
    <name type="scientific">Schistosoma haematobium</name>
    <name type="common">Blood fluke</name>
    <dbReference type="NCBI Taxonomy" id="6185"/>
    <lineage>
        <taxon>Eukaryota</taxon>
        <taxon>Metazoa</taxon>
        <taxon>Spiralia</taxon>
        <taxon>Lophotrochozoa</taxon>
        <taxon>Platyhelminthes</taxon>
        <taxon>Trematoda</taxon>
        <taxon>Digenea</taxon>
        <taxon>Strigeidida</taxon>
        <taxon>Schistosomatoidea</taxon>
        <taxon>Schistosomatidae</taxon>
        <taxon>Schistosoma</taxon>
    </lineage>
</organism>
<feature type="compositionally biased region" description="Polar residues" evidence="1">
    <location>
        <begin position="590"/>
        <end position="601"/>
    </location>
</feature>
<feature type="compositionally biased region" description="Polar residues" evidence="1">
    <location>
        <begin position="629"/>
        <end position="670"/>
    </location>
</feature>
<accession>A0A095C7Z4</accession>
<dbReference type="AlphaFoldDB" id="A0A095C7Z4"/>
<proteinExistence type="predicted"/>
<sequence length="694" mass="76049">MLIGRLKETQISQSLLTSELKNSRDKYDECLTLYNEARYLLDSWFTGLFVGNLVCKSPSQTHWSFYYLLMLLNYSLMELQLEIRALRKRSRRGYYRPNSLISCSSVVNTAVLPSLPPYLSGAALTPQSDPDPMHYCHHSSLSAHQLASDGSTSSLDMLTTQNPSSDPVETSLAADLVHARMKEHAKDNIKHLFRAMDQVRHTRTLSNGPTPTPTATTTINSNNDDNSSHNIILIESGLEDTVSSSGFVSGSEPSDNPHKQKFIKSEQTSNSGSPYSTRPFIPDFITPIRLADADRSKSNLVNYRFHQSTNPNYLLESEKRHSWLGCDVTSNLSDKGYYSIPDSGLNFQNSFDDSLLSCDPNVVCTSKSYCNRAGVSDSTNTNCSIIANTTDSRQRPVSVGSSPCISTSSEISLKCSSLTAHSPPDLPQGQPSMRFVQESLEKCTNLNRFGFNSSTYLLNNQLRARSLDHLVTGSPSLSYSDKNSNNDYKSIQFNQAFDHVKSDEPASSYLTSFSLTSLVSAILPFTTAVLPSSVVSSSDPKGVTINNKLTKANTRLSESTHLRPKCPSSSTAVTGLQGLLDVNKEDADSSKSLLHRTSTSKSIDRSALSPNSNVPNSIALPNPQPPTLISPSVNRTAISHSRPVRTSNLTEITEESGSPPKSENGQKSLISSENQQQQPQSEVVVVSERSKNSE</sequence>
<feature type="compositionally biased region" description="Low complexity" evidence="1">
    <location>
        <begin position="671"/>
        <end position="687"/>
    </location>
</feature>
<feature type="compositionally biased region" description="Polar residues" evidence="1">
    <location>
        <begin position="265"/>
        <end position="276"/>
    </location>
</feature>
<dbReference type="EMBL" id="KL250998">
    <property type="protein sequence ID" value="KGB38273.1"/>
    <property type="molecule type" value="Genomic_DNA"/>
</dbReference>
<protein>
    <submittedName>
        <fullName evidence="2">Uncharacterized protein</fullName>
    </submittedName>
</protein>
<gene>
    <name evidence="2" type="ORF">MS3_06658</name>
</gene>